<accession>A0A0H3G032</accession>
<dbReference type="eggNOG" id="COG0354">
    <property type="taxonomic scope" value="Bacteria"/>
</dbReference>
<dbReference type="KEGG" id="zmm:Zmob_1452"/>
<dbReference type="Gene3D" id="2.40.30.160">
    <property type="match status" value="1"/>
</dbReference>
<dbReference type="PANTHER" id="PTHR22602:SF0">
    <property type="entry name" value="TRANSFERASE CAF17, MITOCHONDRIAL-RELATED"/>
    <property type="match status" value="1"/>
</dbReference>
<evidence type="ECO:0000313" key="3">
    <source>
        <dbReference type="Proteomes" id="UP000001494"/>
    </source>
</evidence>
<dbReference type="OrthoDB" id="9796287at2"/>
<dbReference type="HOGENOM" id="CLU_007884_7_1_5"/>
<dbReference type="Gene3D" id="3.30.1360.120">
    <property type="entry name" value="Probable tRNA modification gtpase trme, domain 1"/>
    <property type="match status" value="1"/>
</dbReference>
<sequence>MSAANNLAMPDNATLLADRSVIRLSPIAEESRSEVFEFLQGLVTQDVFLLEKGAPLWSALLTAQGKVLYDFILWAEGSSILIDCESAIADNLIRRLTLYRLRRAIRIEIDPAIAVHWSLKPPENQAISSFSDPRLSELGFRWLQPATDSQPSAEAIWKKHRLAWGVTEGQAELGLDKTLWLEANARELNGVSFTKGCYVGQENTARMNWRQKINRRLAVIKTDHPLDDDKCRIYYSDLKLAVMLLRVADWNKLPDDQEVITPEWLKEALAEAHS</sequence>
<dbReference type="SUPFAM" id="SSF103025">
    <property type="entry name" value="Folate-binding domain"/>
    <property type="match status" value="1"/>
</dbReference>
<protein>
    <submittedName>
        <fullName evidence="2">Folate-binding protein YgfZ</fullName>
    </submittedName>
</protein>
<gene>
    <name evidence="2" type="ordered locus">Zmob_1452</name>
</gene>
<dbReference type="GO" id="GO:0016226">
    <property type="term" value="P:iron-sulfur cluster assembly"/>
    <property type="evidence" value="ECO:0007669"/>
    <property type="project" value="TreeGrafter"/>
</dbReference>
<dbReference type="EMBL" id="CP002850">
    <property type="protein sequence ID" value="AEH63272.1"/>
    <property type="molecule type" value="Genomic_DNA"/>
</dbReference>
<dbReference type="Proteomes" id="UP000001494">
    <property type="component" value="Chromosome"/>
</dbReference>
<name>A0A0H3G032_ZYMMA</name>
<reference evidence="2 3" key="1">
    <citation type="journal article" date="2011" name="J. Bacteriol.">
        <title>Genome sequence of the ethanol-producing Zymomonas mobilis subsp. mobilis lectotype strain ATCC 10988.</title>
        <authorList>
            <person name="Pappas K.M."/>
            <person name="Kouvelis V.N."/>
            <person name="Saunders E."/>
            <person name="Brettin T.S."/>
            <person name="Bruce D."/>
            <person name="Detter C."/>
            <person name="Balakireva M."/>
            <person name="Han C.S."/>
            <person name="Savvakis G."/>
            <person name="Kyrpides N.C."/>
            <person name="Typas M.A."/>
        </authorList>
    </citation>
    <scope>NUCLEOTIDE SEQUENCE [LARGE SCALE GENOMIC DNA]</scope>
    <source>
        <strain evidence="3">ATCC 10988 / DSM 424 / CCUG 17860 / LMG 404 / NCIMB 8938 / NRRL B-806 / ZM1</strain>
    </source>
</reference>
<keyword evidence="1" id="KW-0809">Transit peptide</keyword>
<dbReference type="RefSeq" id="WP_014501070.1">
    <property type="nucleotide sequence ID" value="NC_017262.1"/>
</dbReference>
<dbReference type="InterPro" id="IPR027266">
    <property type="entry name" value="TrmE/GcvT-like"/>
</dbReference>
<dbReference type="InterPro" id="IPR017703">
    <property type="entry name" value="YgfZ/GCV_T_CS"/>
</dbReference>
<dbReference type="InterPro" id="IPR045179">
    <property type="entry name" value="YgfZ/GcvT"/>
</dbReference>
<evidence type="ECO:0000256" key="1">
    <source>
        <dbReference type="ARBA" id="ARBA00022946"/>
    </source>
</evidence>
<evidence type="ECO:0000313" key="2">
    <source>
        <dbReference type="EMBL" id="AEH63272.1"/>
    </source>
</evidence>
<proteinExistence type="predicted"/>
<dbReference type="PANTHER" id="PTHR22602">
    <property type="entry name" value="TRANSFERASE CAF17, MITOCHONDRIAL-RELATED"/>
    <property type="match status" value="1"/>
</dbReference>
<dbReference type="AlphaFoldDB" id="A0A0H3G032"/>
<dbReference type="NCBIfam" id="TIGR03317">
    <property type="entry name" value="ygfZ_signature"/>
    <property type="match status" value="1"/>
</dbReference>
<organism evidence="2 3">
    <name type="scientific">Zymomonas mobilis subsp. mobilis (strain ATCC 10988 / DSM 424 / LMG 404 / NCIMB 8938 / NRRL B-806 / ZM1)</name>
    <dbReference type="NCBI Taxonomy" id="555217"/>
    <lineage>
        <taxon>Bacteria</taxon>
        <taxon>Pseudomonadati</taxon>
        <taxon>Pseudomonadota</taxon>
        <taxon>Alphaproteobacteria</taxon>
        <taxon>Sphingomonadales</taxon>
        <taxon>Zymomonadaceae</taxon>
        <taxon>Zymomonas</taxon>
    </lineage>
</organism>